<dbReference type="HOGENOM" id="CLU_2528608_0_0_1"/>
<comment type="caution">
    <text evidence="1">The sequence shown here is derived from an EMBL/GenBank/DDBJ whole genome shotgun (WGS) entry which is preliminary data.</text>
</comment>
<name>A0A015LNG7_RHIIW</name>
<reference evidence="1 2" key="1">
    <citation type="submission" date="2014-02" db="EMBL/GenBank/DDBJ databases">
        <title>Single nucleus genome sequencing reveals high similarity among nuclei of an endomycorrhizal fungus.</title>
        <authorList>
            <person name="Lin K."/>
            <person name="Geurts R."/>
            <person name="Zhang Z."/>
            <person name="Limpens E."/>
            <person name="Saunders D.G."/>
            <person name="Mu D."/>
            <person name="Pang E."/>
            <person name="Cao H."/>
            <person name="Cha H."/>
            <person name="Lin T."/>
            <person name="Zhou Q."/>
            <person name="Shang Y."/>
            <person name="Li Y."/>
            <person name="Ivanov S."/>
            <person name="Sharma T."/>
            <person name="Velzen R.V."/>
            <person name="Ruijter N.D."/>
            <person name="Aanen D.K."/>
            <person name="Win J."/>
            <person name="Kamoun S."/>
            <person name="Bisseling T."/>
            <person name="Huang S."/>
        </authorList>
    </citation>
    <scope>NUCLEOTIDE SEQUENCE [LARGE SCALE GENOMIC DNA]</scope>
    <source>
        <strain evidence="2">DAOM197198w</strain>
    </source>
</reference>
<organism evidence="1 2">
    <name type="scientific">Rhizophagus irregularis (strain DAOM 197198w)</name>
    <name type="common">Glomus intraradices</name>
    <dbReference type="NCBI Taxonomy" id="1432141"/>
    <lineage>
        <taxon>Eukaryota</taxon>
        <taxon>Fungi</taxon>
        <taxon>Fungi incertae sedis</taxon>
        <taxon>Mucoromycota</taxon>
        <taxon>Glomeromycotina</taxon>
        <taxon>Glomeromycetes</taxon>
        <taxon>Glomerales</taxon>
        <taxon>Glomeraceae</taxon>
        <taxon>Rhizophagus</taxon>
    </lineage>
</organism>
<dbReference type="AlphaFoldDB" id="A0A015LNG7"/>
<evidence type="ECO:0000313" key="2">
    <source>
        <dbReference type="Proteomes" id="UP000022910"/>
    </source>
</evidence>
<dbReference type="Proteomes" id="UP000022910">
    <property type="component" value="Unassembled WGS sequence"/>
</dbReference>
<accession>A0A015LNG7</accession>
<protein>
    <submittedName>
        <fullName evidence="1">Uncharacterized protein</fullName>
    </submittedName>
</protein>
<evidence type="ECO:0000313" key="1">
    <source>
        <dbReference type="EMBL" id="EXX56318.1"/>
    </source>
</evidence>
<gene>
    <name evidence="1" type="ORF">RirG_217380</name>
</gene>
<keyword evidence="2" id="KW-1185">Reference proteome</keyword>
<proteinExistence type="predicted"/>
<dbReference type="EMBL" id="JEMT01027764">
    <property type="protein sequence ID" value="EXX56318.1"/>
    <property type="molecule type" value="Genomic_DNA"/>
</dbReference>
<sequence length="84" mass="9888">MTTRIPAFNSMPHDFDLSLAICRRSRSDIIETSKIFDDTDIQKVYEDTETEYIELMKKCGTLILVKDRKLKNYMKIFVNGLEYS</sequence>